<evidence type="ECO:0000313" key="1">
    <source>
        <dbReference type="EMBL" id="MEF2155055.1"/>
    </source>
</evidence>
<reference evidence="1 2" key="1">
    <citation type="submission" date="2024-01" db="EMBL/GenBank/DDBJ databases">
        <title>Novel species of the genus Luteimonas isolated from rivers.</title>
        <authorList>
            <person name="Lu H."/>
        </authorList>
    </citation>
    <scope>NUCLEOTIDE SEQUENCE [LARGE SCALE GENOMIC DNA]</scope>
    <source>
        <strain evidence="1 2">FXH3W</strain>
    </source>
</reference>
<sequence length="381" mass="41093">MNRTDTPIALTLENALAVPTDTNITNADNTYQKYPIALNALHASVNGDAGSARSSAITCAEEADKLPANVVEFCTKMQELSYLQDYDLASWAQLQIDRRSRGGSTVFFPAFEVHALTQDDLRRIVDSGGGMKIRTRANSSDTRAYLGNSLSGAIPQGTGVELEDIRFNEGEVLPYGFGINLTLPFTVLPSTSARMNGVQFVIENFASYRQSPGSPPIEFSLGLLKSMEVANWRFDKPWVLIAKSIRSENGRLIGHSLGMDIVAATGGLRISGDRKVIFGSFDSSACTGELRWASGDIGSSYLIARKAPGADWQLVVGSNKFALGVERLYSSNLLPPLTGLLDDQSDSGVALDVQELRYCPPAGVKKVIKEAEQIKGSFSPG</sequence>
<keyword evidence="2" id="KW-1185">Reference proteome</keyword>
<proteinExistence type="predicted"/>
<gene>
    <name evidence="1" type="ORF">V3390_02220</name>
</gene>
<protein>
    <submittedName>
        <fullName evidence="1">Uncharacterized protein</fullName>
    </submittedName>
</protein>
<organism evidence="1 2">
    <name type="scientific">Aquilutibacter rugosus</name>
    <dbReference type="NCBI Taxonomy" id="3115820"/>
    <lineage>
        <taxon>Bacteria</taxon>
        <taxon>Pseudomonadati</taxon>
        <taxon>Pseudomonadota</taxon>
        <taxon>Gammaproteobacteria</taxon>
        <taxon>Lysobacterales</taxon>
        <taxon>Lysobacteraceae</taxon>
        <taxon>Aquilutibacter</taxon>
    </lineage>
</organism>
<accession>A0ABU7UXA5</accession>
<comment type="caution">
    <text evidence="1">The sequence shown here is derived from an EMBL/GenBank/DDBJ whole genome shotgun (WGS) entry which is preliminary data.</text>
</comment>
<dbReference type="Proteomes" id="UP001356170">
    <property type="component" value="Unassembled WGS sequence"/>
</dbReference>
<name>A0ABU7UXA5_9GAMM</name>
<dbReference type="RefSeq" id="WP_331703195.1">
    <property type="nucleotide sequence ID" value="NZ_JAZHBO010000001.1"/>
</dbReference>
<dbReference type="EMBL" id="JAZHBO010000001">
    <property type="protein sequence ID" value="MEF2155055.1"/>
    <property type="molecule type" value="Genomic_DNA"/>
</dbReference>
<evidence type="ECO:0000313" key="2">
    <source>
        <dbReference type="Proteomes" id="UP001356170"/>
    </source>
</evidence>